<dbReference type="NCBIfam" id="TIGR01098">
    <property type="entry name" value="3A0109s03R"/>
    <property type="match status" value="1"/>
</dbReference>
<organism evidence="3 4">
    <name type="scientific">Desulfolithobacter dissulfuricans</name>
    <dbReference type="NCBI Taxonomy" id="2795293"/>
    <lineage>
        <taxon>Bacteria</taxon>
        <taxon>Pseudomonadati</taxon>
        <taxon>Thermodesulfobacteriota</taxon>
        <taxon>Desulfobulbia</taxon>
        <taxon>Desulfobulbales</taxon>
        <taxon>Desulfobulbaceae</taxon>
        <taxon>Desulfolithobacter</taxon>
    </lineage>
</organism>
<evidence type="ECO:0000313" key="4">
    <source>
        <dbReference type="Proteomes" id="UP001063350"/>
    </source>
</evidence>
<dbReference type="Gene3D" id="3.40.190.10">
    <property type="entry name" value="Periplasmic binding protein-like II"/>
    <property type="match status" value="2"/>
</dbReference>
<dbReference type="GO" id="GO:0043190">
    <property type="term" value="C:ATP-binding cassette (ABC) transporter complex"/>
    <property type="evidence" value="ECO:0007669"/>
    <property type="project" value="InterPro"/>
</dbReference>
<dbReference type="PANTHER" id="PTHR35841">
    <property type="entry name" value="PHOSPHONATES-BINDING PERIPLASMIC PROTEIN"/>
    <property type="match status" value="1"/>
</dbReference>
<dbReference type="SUPFAM" id="SSF53850">
    <property type="entry name" value="Periplasmic binding protein-like II"/>
    <property type="match status" value="1"/>
</dbReference>
<dbReference type="EMBL" id="AP024233">
    <property type="protein sequence ID" value="BCO08040.1"/>
    <property type="molecule type" value="Genomic_DNA"/>
</dbReference>
<keyword evidence="4" id="KW-1185">Reference proteome</keyword>
<dbReference type="AlphaFoldDB" id="A0A915TZD7"/>
<protein>
    <submittedName>
        <fullName evidence="3">ABC transporter substrate-binding protein</fullName>
    </submittedName>
</protein>
<name>A0A915TZD7_9BACT</name>
<evidence type="ECO:0000256" key="2">
    <source>
        <dbReference type="ARBA" id="ARBA00022729"/>
    </source>
</evidence>
<dbReference type="InterPro" id="IPR005770">
    <property type="entry name" value="PhnD"/>
</dbReference>
<keyword evidence="2" id="KW-0732">Signal</keyword>
<dbReference type="PANTHER" id="PTHR35841:SF1">
    <property type="entry name" value="PHOSPHONATES-BINDING PERIPLASMIC PROTEIN"/>
    <property type="match status" value="1"/>
</dbReference>
<dbReference type="RefSeq" id="WP_267927971.1">
    <property type="nucleotide sequence ID" value="NZ_AP024233.1"/>
</dbReference>
<comment type="similarity">
    <text evidence="1">Belongs to the phosphate/phosphite/phosphonate binding protein family.</text>
</comment>
<sequence length="309" mass="35183">MLRHCTIIVLFTLVIHTAIFSDTEASTTDTGHALQVIRLGVITLYHPLVMYRNYQPFVDYLSKTTPYKFELKISQDYVSIIRFLCDGVVDVALLGGQTYLEASKANCARPLLATLRDDNEPVCQGIFIAREDNNAINEIQDIKGKRFAFASEHSTSGNLAPLYHLYTKENIRLEDFSEYKNLRYHDSVAREVLRGDFDAGVVLDSVARKYQGMGIKFIGQTDPLPGFLLVVRPDLDPELIRSLEDSLLGLDYDNPEDRAIMNQWDVNIRYGFSRVTDSDYDPIRKMVSYMLKKGVQLGVKHEIFPGRSR</sequence>
<proteinExistence type="inferred from homology"/>
<gene>
    <name evidence="3" type="ORF">GF1_04160</name>
</gene>
<dbReference type="Proteomes" id="UP001063350">
    <property type="component" value="Chromosome"/>
</dbReference>
<evidence type="ECO:0000256" key="1">
    <source>
        <dbReference type="ARBA" id="ARBA00007162"/>
    </source>
</evidence>
<reference evidence="3" key="1">
    <citation type="submission" date="2020-12" db="EMBL/GenBank/DDBJ databases">
        <title>Desulfobium dissulfuricans gen. nov., sp. nov., a novel mesophilic, sulfate-reducing bacterium isolated from a deep-sea hydrothermal vent.</title>
        <authorList>
            <person name="Hashimoto Y."/>
            <person name="Tame A."/>
            <person name="Sawayama S."/>
            <person name="Miyazaki J."/>
            <person name="Takai K."/>
            <person name="Nakagawa S."/>
        </authorList>
    </citation>
    <scope>NUCLEOTIDE SEQUENCE</scope>
    <source>
        <strain evidence="3">GF1</strain>
    </source>
</reference>
<dbReference type="Pfam" id="PF12974">
    <property type="entry name" value="Phosphonate-bd"/>
    <property type="match status" value="1"/>
</dbReference>
<evidence type="ECO:0000313" key="3">
    <source>
        <dbReference type="EMBL" id="BCO08040.1"/>
    </source>
</evidence>
<dbReference type="GO" id="GO:0055085">
    <property type="term" value="P:transmembrane transport"/>
    <property type="evidence" value="ECO:0007669"/>
    <property type="project" value="InterPro"/>
</dbReference>
<dbReference type="KEGG" id="ddu:GF1_04160"/>
<accession>A0A915TZD7</accession>